<dbReference type="InterPro" id="IPR015868">
    <property type="entry name" value="Glutaminase"/>
</dbReference>
<dbReference type="EC" id="3.5.1.2" evidence="3 6"/>
<keyword evidence="6" id="KW-0007">Acetylation</keyword>
<feature type="domain" description="EF-hand" evidence="7">
    <location>
        <begin position="166"/>
        <end position="201"/>
    </location>
</feature>
<feature type="binding site" evidence="6">
    <location>
        <position position="189"/>
    </location>
    <ligand>
        <name>substrate</name>
    </ligand>
</feature>
<feature type="binding site" evidence="6">
    <location>
        <position position="259"/>
    </location>
    <ligand>
        <name>substrate</name>
    </ligand>
</feature>
<feature type="binding site" evidence="6">
    <location>
        <position position="158"/>
    </location>
    <ligand>
        <name>substrate</name>
    </ligand>
</feature>
<dbReference type="HAMAP" id="MF_00313">
    <property type="entry name" value="Glutaminase"/>
    <property type="match status" value="1"/>
</dbReference>
<keyword evidence="4 6" id="KW-0378">Hydrolase</keyword>
<evidence type="ECO:0000313" key="9">
    <source>
        <dbReference type="Proteomes" id="UP001652504"/>
    </source>
</evidence>
<evidence type="ECO:0000256" key="3">
    <source>
        <dbReference type="ARBA" id="ARBA00012918"/>
    </source>
</evidence>
<evidence type="ECO:0000256" key="6">
    <source>
        <dbReference type="HAMAP-Rule" id="MF_00313"/>
    </source>
</evidence>
<accession>A0ABT3A6M5</accession>
<comment type="similarity">
    <text evidence="1 6">Belongs to the glutaminase family.</text>
</comment>
<protein>
    <recommendedName>
        <fullName evidence="3 6">Glutaminase</fullName>
        <ecNumber evidence="3 6">3.5.1.2</ecNumber>
    </recommendedName>
</protein>
<evidence type="ECO:0000256" key="2">
    <source>
        <dbReference type="ARBA" id="ARBA00011881"/>
    </source>
</evidence>
<dbReference type="NCBIfam" id="NF002133">
    <property type="entry name" value="PRK00971.1-2"/>
    <property type="match status" value="1"/>
</dbReference>
<dbReference type="PANTHER" id="PTHR12544:SF29">
    <property type="entry name" value="GLUTAMINASE"/>
    <property type="match status" value="1"/>
</dbReference>
<gene>
    <name evidence="8" type="primary">glsB</name>
    <name evidence="6" type="synonym">glsA</name>
    <name evidence="8" type="ORF">OE749_06500</name>
</gene>
<evidence type="ECO:0000313" key="8">
    <source>
        <dbReference type="EMBL" id="MCV2884340.1"/>
    </source>
</evidence>
<evidence type="ECO:0000256" key="1">
    <source>
        <dbReference type="ARBA" id="ARBA00011076"/>
    </source>
</evidence>
<dbReference type="SUPFAM" id="SSF56601">
    <property type="entry name" value="beta-lactamase/transpeptidase-like"/>
    <property type="match status" value="1"/>
</dbReference>
<name>A0ABT3A6M5_9ALTE</name>
<proteinExistence type="inferred from homology"/>
<comment type="caution">
    <text evidence="8">The sequence shown here is derived from an EMBL/GenBank/DDBJ whole genome shotgun (WGS) entry which is preliminary data.</text>
</comment>
<dbReference type="Proteomes" id="UP001652504">
    <property type="component" value="Unassembled WGS sequence"/>
</dbReference>
<dbReference type="Gene3D" id="3.40.710.10">
    <property type="entry name" value="DD-peptidase/beta-lactamase superfamily"/>
    <property type="match status" value="1"/>
</dbReference>
<keyword evidence="9" id="KW-1185">Reference proteome</keyword>
<reference evidence="8 9" key="1">
    <citation type="submission" date="2022-10" db="EMBL/GenBank/DDBJ databases">
        <title>Aestuariibacter sp. AA17 isolated from Montipora capitata coral fragment.</title>
        <authorList>
            <person name="Emsley S.A."/>
            <person name="Pfannmuller K.M."/>
            <person name="Loughran R.M."/>
            <person name="Shlafstein M."/>
            <person name="Papke E."/>
            <person name="Saw J.H."/>
            <person name="Ushijima B."/>
            <person name="Videau P."/>
        </authorList>
    </citation>
    <scope>NUCLEOTIDE SEQUENCE [LARGE SCALE GENOMIC DNA]</scope>
    <source>
        <strain evidence="8 9">AA17</strain>
    </source>
</reference>
<dbReference type="InterPro" id="IPR002048">
    <property type="entry name" value="EF_hand_dom"/>
</dbReference>
<comment type="caution">
    <text evidence="6">Lacks conserved residue(s) required for the propagation of feature annotation.</text>
</comment>
<evidence type="ECO:0000256" key="5">
    <source>
        <dbReference type="ARBA" id="ARBA00049534"/>
    </source>
</evidence>
<evidence type="ECO:0000259" key="7">
    <source>
        <dbReference type="PROSITE" id="PS50222"/>
    </source>
</evidence>
<dbReference type="PROSITE" id="PS50222">
    <property type="entry name" value="EF_HAND_2"/>
    <property type="match status" value="1"/>
</dbReference>
<evidence type="ECO:0000256" key="4">
    <source>
        <dbReference type="ARBA" id="ARBA00022801"/>
    </source>
</evidence>
<feature type="binding site" evidence="6">
    <location>
        <position position="64"/>
    </location>
    <ligand>
        <name>substrate</name>
    </ligand>
</feature>
<feature type="binding site" evidence="6">
    <location>
        <position position="241"/>
    </location>
    <ligand>
        <name>substrate</name>
    </ligand>
</feature>
<feature type="binding site" evidence="6">
    <location>
        <position position="114"/>
    </location>
    <ligand>
        <name>substrate</name>
    </ligand>
</feature>
<dbReference type="NCBIfam" id="TIGR03814">
    <property type="entry name" value="Gln_ase"/>
    <property type="match status" value="1"/>
</dbReference>
<dbReference type="NCBIfam" id="NF002132">
    <property type="entry name" value="PRK00971.1-1"/>
    <property type="match status" value="1"/>
</dbReference>
<dbReference type="EMBL" id="JAOWKX010000003">
    <property type="protein sequence ID" value="MCV2884340.1"/>
    <property type="molecule type" value="Genomic_DNA"/>
</dbReference>
<dbReference type="InterPro" id="IPR012338">
    <property type="entry name" value="Beta-lactam/transpept-like"/>
</dbReference>
<dbReference type="GO" id="GO:0004359">
    <property type="term" value="F:glutaminase activity"/>
    <property type="evidence" value="ECO:0007669"/>
    <property type="project" value="UniProtKB-EC"/>
</dbReference>
<comment type="catalytic activity">
    <reaction evidence="5 6">
        <text>L-glutamine + H2O = L-glutamate + NH4(+)</text>
        <dbReference type="Rhea" id="RHEA:15889"/>
        <dbReference type="ChEBI" id="CHEBI:15377"/>
        <dbReference type="ChEBI" id="CHEBI:28938"/>
        <dbReference type="ChEBI" id="CHEBI:29985"/>
        <dbReference type="ChEBI" id="CHEBI:58359"/>
        <dbReference type="EC" id="3.5.1.2"/>
    </reaction>
</comment>
<comment type="subunit">
    <text evidence="2 6">Homotetramer.</text>
</comment>
<sequence>MNHMQAMLDEIYNEVLPLLGEGRVADYIPALAKVDPNQVGIAVCDLHGNTYTAGDANTAFSIQSISKLLTLVLGMEIYGDALWKCVDKEPSGQAFNSLIQLEMEHGIPRNPFINAGALKVCDMLYSRLATPKQRMKEMMCKLSGNAHVTCNHTVADSERMHGARSAAMAYLMKAFKNFDNDVDDVLDAYYFACALEMNCVDLAKAFLFLANQGKTLDAKHTILTTTQTKQVNALMATCGMYNQAGDFAYRVGLPGKSGVGGGIVAIIPNHLSICVWSPELNDTGNSLIGIEILERFTARIGKSIY</sequence>
<dbReference type="Pfam" id="PF04960">
    <property type="entry name" value="Glutaminase"/>
    <property type="match status" value="1"/>
</dbReference>
<organism evidence="8 9">
    <name type="scientific">Fluctibacter corallii</name>
    <dbReference type="NCBI Taxonomy" id="2984329"/>
    <lineage>
        <taxon>Bacteria</taxon>
        <taxon>Pseudomonadati</taxon>
        <taxon>Pseudomonadota</taxon>
        <taxon>Gammaproteobacteria</taxon>
        <taxon>Alteromonadales</taxon>
        <taxon>Alteromonadaceae</taxon>
        <taxon>Fluctibacter</taxon>
    </lineage>
</organism>
<dbReference type="PANTHER" id="PTHR12544">
    <property type="entry name" value="GLUTAMINASE"/>
    <property type="match status" value="1"/>
</dbReference>